<dbReference type="AlphaFoldDB" id="A0A7W8DFX5"/>
<dbReference type="InterPro" id="IPR044668">
    <property type="entry name" value="PuuD-like"/>
</dbReference>
<protein>
    <submittedName>
        <fullName evidence="1">Putative glutamine amidotransferase</fullName>
    </submittedName>
</protein>
<dbReference type="InterPro" id="IPR029062">
    <property type="entry name" value="Class_I_gatase-like"/>
</dbReference>
<proteinExistence type="predicted"/>
<name>A0A7W8DFX5_9BACT</name>
<dbReference type="SUPFAM" id="SSF52317">
    <property type="entry name" value="Class I glutamine amidotransferase-like"/>
    <property type="match status" value="1"/>
</dbReference>
<comment type="caution">
    <text evidence="1">The sequence shown here is derived from an EMBL/GenBank/DDBJ whole genome shotgun (WGS) entry which is preliminary data.</text>
</comment>
<dbReference type="PROSITE" id="PS51273">
    <property type="entry name" value="GATASE_TYPE_1"/>
    <property type="match status" value="1"/>
</dbReference>
<organism evidence="1 2">
    <name type="scientific">Desulfurispira natronophila</name>
    <dbReference type="NCBI Taxonomy" id="682562"/>
    <lineage>
        <taxon>Bacteria</taxon>
        <taxon>Pseudomonadati</taxon>
        <taxon>Chrysiogenota</taxon>
        <taxon>Chrysiogenia</taxon>
        <taxon>Chrysiogenales</taxon>
        <taxon>Chrysiogenaceae</taxon>
        <taxon>Desulfurispira</taxon>
    </lineage>
</organism>
<dbReference type="PANTHER" id="PTHR43235">
    <property type="entry name" value="GLUTAMINE AMIDOTRANSFERASE PB2B2.05-RELATED"/>
    <property type="match status" value="1"/>
</dbReference>
<sequence length="279" mass="30838">MAQVKRRHKRPIIGVTGPQKGGLAAWWCTNLCVRLGGGIPLRLTPMRPVGADVLDGIIIGGGADVDPSLYGDPVDNEELLLIESAGEEDQRPALGSQLISLLIAPLLFVARRLLSTKNPRQFDSARDMLETSLIRTALEQDIPILGICRGAQLINIVSGGTLFRDLSSFYGEVPRLYSVLPRKKIVVTPQTCLSQLMGSPVQWVNSLHDQAINTLGQAMVISAREEQQVVQAIESQDHTFVLGVQWHPEYLFYRPAQRALFRHLANCARKHGQENRKIP</sequence>
<evidence type="ECO:0000313" key="1">
    <source>
        <dbReference type="EMBL" id="MBB5020804.1"/>
    </source>
</evidence>
<dbReference type="Proteomes" id="UP000528322">
    <property type="component" value="Unassembled WGS sequence"/>
</dbReference>
<dbReference type="Pfam" id="PF07722">
    <property type="entry name" value="Peptidase_C26"/>
    <property type="match status" value="1"/>
</dbReference>
<dbReference type="GO" id="GO:0016740">
    <property type="term" value="F:transferase activity"/>
    <property type="evidence" value="ECO:0007669"/>
    <property type="project" value="UniProtKB-KW"/>
</dbReference>
<evidence type="ECO:0000313" key="2">
    <source>
        <dbReference type="Proteomes" id="UP000528322"/>
    </source>
</evidence>
<keyword evidence="1" id="KW-0808">Transferase</keyword>
<dbReference type="GO" id="GO:0016811">
    <property type="term" value="F:hydrolase activity, acting on carbon-nitrogen (but not peptide) bonds, in linear amides"/>
    <property type="evidence" value="ECO:0007669"/>
    <property type="project" value="InterPro"/>
</dbReference>
<dbReference type="Gene3D" id="3.40.50.880">
    <property type="match status" value="1"/>
</dbReference>
<dbReference type="PANTHER" id="PTHR43235:SF1">
    <property type="entry name" value="GLUTAMINE AMIDOTRANSFERASE PB2B2.05-RELATED"/>
    <property type="match status" value="1"/>
</dbReference>
<gene>
    <name evidence="1" type="ORF">HNR37_000107</name>
</gene>
<dbReference type="EMBL" id="JACHID010000001">
    <property type="protein sequence ID" value="MBB5020804.1"/>
    <property type="molecule type" value="Genomic_DNA"/>
</dbReference>
<keyword evidence="1" id="KW-0315">Glutamine amidotransferase</keyword>
<keyword evidence="2" id="KW-1185">Reference proteome</keyword>
<dbReference type="GO" id="GO:0005829">
    <property type="term" value="C:cytosol"/>
    <property type="evidence" value="ECO:0007669"/>
    <property type="project" value="TreeGrafter"/>
</dbReference>
<dbReference type="RefSeq" id="WP_183728289.1">
    <property type="nucleotide sequence ID" value="NZ_JACHID010000001.1"/>
</dbReference>
<reference evidence="1 2" key="1">
    <citation type="submission" date="2020-08" db="EMBL/GenBank/DDBJ databases">
        <title>Genomic Encyclopedia of Type Strains, Phase IV (KMG-IV): sequencing the most valuable type-strain genomes for metagenomic binning, comparative biology and taxonomic classification.</title>
        <authorList>
            <person name="Goeker M."/>
        </authorList>
    </citation>
    <scope>NUCLEOTIDE SEQUENCE [LARGE SCALE GENOMIC DNA]</scope>
    <source>
        <strain evidence="1 2">DSM 22071</strain>
    </source>
</reference>
<dbReference type="CDD" id="cd01745">
    <property type="entry name" value="GATase1_2"/>
    <property type="match status" value="1"/>
</dbReference>
<accession>A0A7W8DFX5</accession>
<dbReference type="InterPro" id="IPR011697">
    <property type="entry name" value="Peptidase_C26"/>
</dbReference>